<dbReference type="InterPro" id="IPR004620">
    <property type="entry name" value="MTHF_reductase_bac"/>
</dbReference>
<keyword evidence="6" id="KW-0274">FAD</keyword>
<dbReference type="PANTHER" id="PTHR45754">
    <property type="entry name" value="METHYLENETETRAHYDROFOLATE REDUCTASE"/>
    <property type="match status" value="1"/>
</dbReference>
<dbReference type="NCBIfam" id="TIGR00676">
    <property type="entry name" value="fadh2"/>
    <property type="match status" value="1"/>
</dbReference>
<proteinExistence type="inferred from homology"/>
<dbReference type="EMBL" id="UINC01002135">
    <property type="protein sequence ID" value="SUZ93309.1"/>
    <property type="molecule type" value="Genomic_DNA"/>
</dbReference>
<comment type="cofactor">
    <cofactor evidence="1">
        <name>FAD</name>
        <dbReference type="ChEBI" id="CHEBI:57692"/>
    </cofactor>
</comment>
<protein>
    <recommendedName>
        <fullName evidence="11">methylenetetrahydrofolate reductase (NADH)</fullName>
        <ecNumber evidence="11">1.5.1.54</ecNumber>
    </recommendedName>
</protein>
<evidence type="ECO:0000256" key="11">
    <source>
        <dbReference type="ARBA" id="ARBA00034529"/>
    </source>
</evidence>
<evidence type="ECO:0000256" key="8">
    <source>
        <dbReference type="ARBA" id="ARBA00023027"/>
    </source>
</evidence>
<dbReference type="GO" id="GO:0106312">
    <property type="term" value="F:methylenetetrahydrofolate reductase (NADH) activity"/>
    <property type="evidence" value="ECO:0007669"/>
    <property type="project" value="UniProtKB-EC"/>
</dbReference>
<reference evidence="12" key="1">
    <citation type="submission" date="2018-05" db="EMBL/GenBank/DDBJ databases">
        <authorList>
            <person name="Lanie J.A."/>
            <person name="Ng W.-L."/>
            <person name="Kazmierczak K.M."/>
            <person name="Andrzejewski T.M."/>
            <person name="Davidsen T.M."/>
            <person name="Wayne K.J."/>
            <person name="Tettelin H."/>
            <person name="Glass J.I."/>
            <person name="Rusch D."/>
            <person name="Podicherti R."/>
            <person name="Tsui H.-C.T."/>
            <person name="Winkler M.E."/>
        </authorList>
    </citation>
    <scope>NUCLEOTIDE SEQUENCE</scope>
</reference>
<accession>A0A381RQG4</accession>
<evidence type="ECO:0000256" key="1">
    <source>
        <dbReference type="ARBA" id="ARBA00001974"/>
    </source>
</evidence>
<dbReference type="GO" id="GO:0035999">
    <property type="term" value="P:tetrahydrofolate interconversion"/>
    <property type="evidence" value="ECO:0007669"/>
    <property type="project" value="UniProtKB-UniPathway"/>
</dbReference>
<organism evidence="12">
    <name type="scientific">marine metagenome</name>
    <dbReference type="NCBI Taxonomy" id="408172"/>
    <lineage>
        <taxon>unclassified sequences</taxon>
        <taxon>metagenomes</taxon>
        <taxon>ecological metagenomes</taxon>
    </lineage>
</organism>
<evidence type="ECO:0000256" key="9">
    <source>
        <dbReference type="ARBA" id="ARBA00023167"/>
    </source>
</evidence>
<keyword evidence="8" id="KW-0520">NAD</keyword>
<dbReference type="SUPFAM" id="SSF51730">
    <property type="entry name" value="FAD-linked oxidoreductase"/>
    <property type="match status" value="1"/>
</dbReference>
<dbReference type="CDD" id="cd00537">
    <property type="entry name" value="MTHFR"/>
    <property type="match status" value="1"/>
</dbReference>
<dbReference type="PANTHER" id="PTHR45754:SF3">
    <property type="entry name" value="METHYLENETETRAHYDROFOLATE REDUCTASE (NADPH)"/>
    <property type="match status" value="1"/>
</dbReference>
<dbReference type="Pfam" id="PF02219">
    <property type="entry name" value="MTHFR"/>
    <property type="match status" value="1"/>
</dbReference>
<comment type="similarity">
    <text evidence="3">Belongs to the methylenetetrahydrofolate reductase family.</text>
</comment>
<dbReference type="InterPro" id="IPR029041">
    <property type="entry name" value="FAD-linked_oxidoreductase-like"/>
</dbReference>
<keyword evidence="9" id="KW-0486">Methionine biosynthesis</keyword>
<dbReference type="UniPathway" id="UPA00193"/>
<evidence type="ECO:0000256" key="5">
    <source>
        <dbReference type="ARBA" id="ARBA00022630"/>
    </source>
</evidence>
<evidence type="ECO:0000313" key="12">
    <source>
        <dbReference type="EMBL" id="SUZ93309.1"/>
    </source>
</evidence>
<evidence type="ECO:0000256" key="2">
    <source>
        <dbReference type="ARBA" id="ARBA00004777"/>
    </source>
</evidence>
<evidence type="ECO:0000256" key="6">
    <source>
        <dbReference type="ARBA" id="ARBA00022827"/>
    </source>
</evidence>
<comment type="pathway">
    <text evidence="2">One-carbon metabolism; tetrahydrofolate interconversion.</text>
</comment>
<dbReference type="GO" id="GO:0009086">
    <property type="term" value="P:methionine biosynthetic process"/>
    <property type="evidence" value="ECO:0007669"/>
    <property type="project" value="UniProtKB-KW"/>
</dbReference>
<dbReference type="EC" id="1.5.1.54" evidence="11"/>
<dbReference type="InterPro" id="IPR003171">
    <property type="entry name" value="Mehydrof_redctse-like"/>
</dbReference>
<dbReference type="AlphaFoldDB" id="A0A381RQG4"/>
<evidence type="ECO:0000256" key="4">
    <source>
        <dbReference type="ARBA" id="ARBA00022605"/>
    </source>
</evidence>
<keyword evidence="7" id="KW-0560">Oxidoreductase</keyword>
<keyword evidence="5" id="KW-0285">Flavoprotein</keyword>
<evidence type="ECO:0000256" key="10">
    <source>
        <dbReference type="ARBA" id="ARBA00034478"/>
    </source>
</evidence>
<keyword evidence="4" id="KW-0028">Amino-acid biosynthesis</keyword>
<dbReference type="Gene3D" id="3.20.20.220">
    <property type="match status" value="1"/>
</dbReference>
<dbReference type="GO" id="GO:0071949">
    <property type="term" value="F:FAD binding"/>
    <property type="evidence" value="ECO:0007669"/>
    <property type="project" value="TreeGrafter"/>
</dbReference>
<name>A0A381RQG4_9ZZZZ</name>
<evidence type="ECO:0000256" key="3">
    <source>
        <dbReference type="ARBA" id="ARBA00006743"/>
    </source>
</evidence>
<dbReference type="GO" id="GO:0005829">
    <property type="term" value="C:cytosol"/>
    <property type="evidence" value="ECO:0007669"/>
    <property type="project" value="InterPro"/>
</dbReference>
<sequence length="287" mass="31891">MRISEKLKSRSPVFSFEFFPPKDEGGFQSLFETIEKLKPADPGFVSVTYGAGGNTRSKTVDLVGKIKNEIGIESMAHLTCVGHQKDEIISVLKSLENCGIENILALRGDPPKGEEQFIKPEGGFGYSNELVSFIKSNFSFCVGAACYPEGHIECVNLSQDMDNLKRKVDCGVDFLITQLFFDNRYYFDFIKRAEKEGINIPIIPGIMPILNLKQSQRFTKMCGASLSDSLIAKFNGFKDDLDKVREIGINHAIEQCRGLINSGAPGIHFYTLNRSKATLAILENLRG</sequence>
<comment type="pathway">
    <text evidence="10">Amino-acid biosynthesis; L-methionine biosynthesis via de novo pathway.</text>
</comment>
<gene>
    <name evidence="12" type="ORF">METZ01_LOCUS46163</name>
</gene>
<evidence type="ECO:0000256" key="7">
    <source>
        <dbReference type="ARBA" id="ARBA00023002"/>
    </source>
</evidence>